<dbReference type="PANTHER" id="PTHR12486:SF4">
    <property type="entry name" value="APRATAXIN"/>
    <property type="match status" value="1"/>
</dbReference>
<feature type="domain" description="Macro" evidence="2">
    <location>
        <begin position="251"/>
        <end position="476"/>
    </location>
</feature>
<evidence type="ECO:0000256" key="1">
    <source>
        <dbReference type="SAM" id="MobiDB-lite"/>
    </source>
</evidence>
<feature type="region of interest" description="Disordered" evidence="1">
    <location>
        <begin position="434"/>
        <end position="463"/>
    </location>
</feature>
<dbReference type="GO" id="GO:0030983">
    <property type="term" value="F:mismatched DNA binding"/>
    <property type="evidence" value="ECO:0007669"/>
    <property type="project" value="TreeGrafter"/>
</dbReference>
<evidence type="ECO:0000259" key="2">
    <source>
        <dbReference type="PROSITE" id="PS51154"/>
    </source>
</evidence>
<dbReference type="EMBL" id="JAMSHJ010000003">
    <property type="protein sequence ID" value="KAI5425870.1"/>
    <property type="molecule type" value="Genomic_DNA"/>
</dbReference>
<dbReference type="GO" id="GO:0033699">
    <property type="term" value="F:DNA 5'-adenosine monophosphate hydrolase activity"/>
    <property type="evidence" value="ECO:0007669"/>
    <property type="project" value="TreeGrafter"/>
</dbReference>
<comment type="caution">
    <text evidence="3">The sequence shown here is derived from an EMBL/GenBank/DDBJ whole genome shotgun (WGS) entry which is preliminary data.</text>
</comment>
<sequence>MDHLFKLLKFNSSPIVAVGTVAQTGKNSWALSGENHCVDNEDNFWETLPALDDIVTTNHPEPKMLNLELSDNIMSETGGEKLIEDHNPQLQVYVRKRFHKGITNSIVSPEKIQSDLPSEGPTETSPSSSSSGNPSYSSNDLLDLSFPDMNLPIALRKKIPDLNIPIADRKWSKEIEGQADKSSGSCHNQVSLDDTPTLAFPSISTSDFQFNHDKAADIIVQKVTEYSNKVGNARLVLVDLTHKSKILSLVKSKVAEKNIDTQKFFTHVGDITHFYSTGGLCCNVIANAANLRLKPGGGGVNASIFDAAGPELESATKDKIRTLSPGNVVVIPLPLSSPLFIREGVTHVIHVLGPNMNPQRPNCLNNDYEKGCKVLQDAYASLFEGLHQLLRIRYSKTKTLEKSLWNRRISLNSIPEIIPQTLIKRVLKESSSRYDDQACTSENTSSGSRQSNGHTKRNILAERNVSASETVLSAAADTKDCAETDQRNGENSSQVFGLGHRLLTKSFNRKVSFDENLPYDTTHLSPISVLRNQADKLSAIHHPHPSKPKLHHQKTPKAELQMQCNDNGNIRDYETKQQHIEIPANNFDNKSCWWQMQ</sequence>
<reference evidence="3 4" key="1">
    <citation type="journal article" date="2022" name="Nat. Genet.">
        <title>Improved pea reference genome and pan-genome highlight genomic features and evolutionary characteristics.</title>
        <authorList>
            <person name="Yang T."/>
            <person name="Liu R."/>
            <person name="Luo Y."/>
            <person name="Hu S."/>
            <person name="Wang D."/>
            <person name="Wang C."/>
            <person name="Pandey M.K."/>
            <person name="Ge S."/>
            <person name="Xu Q."/>
            <person name="Li N."/>
            <person name="Li G."/>
            <person name="Huang Y."/>
            <person name="Saxena R.K."/>
            <person name="Ji Y."/>
            <person name="Li M."/>
            <person name="Yan X."/>
            <person name="He Y."/>
            <person name="Liu Y."/>
            <person name="Wang X."/>
            <person name="Xiang C."/>
            <person name="Varshney R.K."/>
            <person name="Ding H."/>
            <person name="Gao S."/>
            <person name="Zong X."/>
        </authorList>
    </citation>
    <scope>NUCLEOTIDE SEQUENCE [LARGE SCALE GENOMIC DNA]</scope>
    <source>
        <strain evidence="3 4">cv. Zhongwan 6</strain>
    </source>
</reference>
<dbReference type="SUPFAM" id="SSF52949">
    <property type="entry name" value="Macro domain-like"/>
    <property type="match status" value="2"/>
</dbReference>
<dbReference type="PANTHER" id="PTHR12486">
    <property type="entry name" value="APRATAXIN-RELATED"/>
    <property type="match status" value="1"/>
</dbReference>
<keyword evidence="4" id="KW-1185">Reference proteome</keyword>
<protein>
    <recommendedName>
        <fullName evidence="2">Macro domain-containing protein</fullName>
    </recommendedName>
</protein>
<dbReference type="AlphaFoldDB" id="A0A9D5B0U6"/>
<gene>
    <name evidence="3" type="ORF">KIW84_031625</name>
</gene>
<dbReference type="PROSITE" id="PS51154">
    <property type="entry name" value="MACRO"/>
    <property type="match status" value="1"/>
</dbReference>
<dbReference type="Pfam" id="PF01661">
    <property type="entry name" value="Macro"/>
    <property type="match status" value="1"/>
</dbReference>
<dbReference type="Proteomes" id="UP001058974">
    <property type="component" value="Chromosome 3"/>
</dbReference>
<evidence type="ECO:0000313" key="4">
    <source>
        <dbReference type="Proteomes" id="UP001058974"/>
    </source>
</evidence>
<evidence type="ECO:0000313" key="3">
    <source>
        <dbReference type="EMBL" id="KAI5425870.1"/>
    </source>
</evidence>
<dbReference type="InterPro" id="IPR043472">
    <property type="entry name" value="Macro_dom-like"/>
</dbReference>
<dbReference type="InterPro" id="IPR002589">
    <property type="entry name" value="Macro_dom"/>
</dbReference>
<dbReference type="GO" id="GO:0003697">
    <property type="term" value="F:single-stranded DNA binding"/>
    <property type="evidence" value="ECO:0007669"/>
    <property type="project" value="TreeGrafter"/>
</dbReference>
<feature type="compositionally biased region" description="Low complexity" evidence="1">
    <location>
        <begin position="117"/>
        <end position="139"/>
    </location>
</feature>
<dbReference type="GO" id="GO:0003725">
    <property type="term" value="F:double-stranded RNA binding"/>
    <property type="evidence" value="ECO:0007669"/>
    <property type="project" value="TreeGrafter"/>
</dbReference>
<feature type="compositionally biased region" description="Polar residues" evidence="1">
    <location>
        <begin position="438"/>
        <end position="453"/>
    </location>
</feature>
<dbReference type="FunFam" id="3.40.220.10:FF:000020">
    <property type="entry name" value="Transcription factor bHLH140"/>
    <property type="match status" value="1"/>
</dbReference>
<name>A0A9D5B0U6_PEA</name>
<proteinExistence type="predicted"/>
<organism evidence="3 4">
    <name type="scientific">Pisum sativum</name>
    <name type="common">Garden pea</name>
    <name type="synonym">Lathyrus oleraceus</name>
    <dbReference type="NCBI Taxonomy" id="3888"/>
    <lineage>
        <taxon>Eukaryota</taxon>
        <taxon>Viridiplantae</taxon>
        <taxon>Streptophyta</taxon>
        <taxon>Embryophyta</taxon>
        <taxon>Tracheophyta</taxon>
        <taxon>Spermatophyta</taxon>
        <taxon>Magnoliopsida</taxon>
        <taxon>eudicotyledons</taxon>
        <taxon>Gunneridae</taxon>
        <taxon>Pentapetalae</taxon>
        <taxon>rosids</taxon>
        <taxon>fabids</taxon>
        <taxon>Fabales</taxon>
        <taxon>Fabaceae</taxon>
        <taxon>Papilionoideae</taxon>
        <taxon>50 kb inversion clade</taxon>
        <taxon>NPAAA clade</taxon>
        <taxon>Hologalegina</taxon>
        <taxon>IRL clade</taxon>
        <taxon>Fabeae</taxon>
        <taxon>Lathyrus</taxon>
    </lineage>
</organism>
<accession>A0A9D5B0U6</accession>
<dbReference type="Gene3D" id="3.40.220.10">
    <property type="entry name" value="Leucine Aminopeptidase, subunit E, domain 1"/>
    <property type="match status" value="2"/>
</dbReference>
<dbReference type="GO" id="GO:0000012">
    <property type="term" value="P:single strand break repair"/>
    <property type="evidence" value="ECO:0007669"/>
    <property type="project" value="TreeGrafter"/>
</dbReference>
<feature type="region of interest" description="Disordered" evidence="1">
    <location>
        <begin position="108"/>
        <end position="141"/>
    </location>
</feature>
<dbReference type="GO" id="GO:1990165">
    <property type="term" value="F:single-strand break-containing DNA binding"/>
    <property type="evidence" value="ECO:0007669"/>
    <property type="project" value="TreeGrafter"/>
</dbReference>
<dbReference type="GO" id="GO:0005634">
    <property type="term" value="C:nucleus"/>
    <property type="evidence" value="ECO:0007669"/>
    <property type="project" value="TreeGrafter"/>
</dbReference>
<dbReference type="Gramene" id="Psat03G0162500-T1">
    <property type="protein sequence ID" value="KAI5425870.1"/>
    <property type="gene ID" value="KIW84_031625"/>
</dbReference>